<comment type="caution">
    <text evidence="3">The sequence shown here is derived from an EMBL/GenBank/DDBJ whole genome shotgun (WGS) entry which is preliminary data.</text>
</comment>
<evidence type="ECO:0000259" key="2">
    <source>
        <dbReference type="Pfam" id="PF00248"/>
    </source>
</evidence>
<protein>
    <recommendedName>
        <fullName evidence="2">NADP-dependent oxidoreductase domain-containing protein</fullName>
    </recommendedName>
</protein>
<dbReference type="OrthoDB" id="416253at2759"/>
<evidence type="ECO:0000256" key="1">
    <source>
        <dbReference type="SAM" id="SignalP"/>
    </source>
</evidence>
<dbReference type="CDD" id="cd19071">
    <property type="entry name" value="AKR_AKR1-5-like"/>
    <property type="match status" value="1"/>
</dbReference>
<gene>
    <name evidence="3" type="ORF">KFE25_013277</name>
</gene>
<dbReference type="PANTHER" id="PTHR43827:SF8">
    <property type="entry name" value="ALDO_KETO REDUCTASE FAMILY PROTEIN"/>
    <property type="match status" value="1"/>
</dbReference>
<proteinExistence type="predicted"/>
<dbReference type="Proteomes" id="UP000751190">
    <property type="component" value="Unassembled WGS sequence"/>
</dbReference>
<dbReference type="GO" id="GO:0016491">
    <property type="term" value="F:oxidoreductase activity"/>
    <property type="evidence" value="ECO:0007669"/>
    <property type="project" value="InterPro"/>
</dbReference>
<dbReference type="PANTHER" id="PTHR43827">
    <property type="entry name" value="2,5-DIKETO-D-GLUCONIC ACID REDUCTASE"/>
    <property type="match status" value="1"/>
</dbReference>
<keyword evidence="1" id="KW-0732">Signal</keyword>
<dbReference type="AlphaFoldDB" id="A0A8J5XQ72"/>
<organism evidence="3 4">
    <name type="scientific">Diacronema lutheri</name>
    <name type="common">Unicellular marine alga</name>
    <name type="synonym">Monochrysis lutheri</name>
    <dbReference type="NCBI Taxonomy" id="2081491"/>
    <lineage>
        <taxon>Eukaryota</taxon>
        <taxon>Haptista</taxon>
        <taxon>Haptophyta</taxon>
        <taxon>Pavlovophyceae</taxon>
        <taxon>Pavlovales</taxon>
        <taxon>Pavlovaceae</taxon>
        <taxon>Diacronema</taxon>
    </lineage>
</organism>
<dbReference type="EMBL" id="JAGTXO010000004">
    <property type="protein sequence ID" value="KAG8468194.1"/>
    <property type="molecule type" value="Genomic_DNA"/>
</dbReference>
<sequence>MGAAWLALAGAAALPAEPPGPNVTLLTGARMPLVGFGCAGRLGAAVLREAYAAGYRLFDTAQAAEWYDEGALGEALAGANGVFVTTKVHPRDFGLAATAASIDRSLAALRVRSIDLVMLHYPRCWGELCAGARAPEGDWRDAWRALEAARVAGKVRALGASNFAPHELDELWAHASTAADRPAVVQAFMDPLVQSGALRAWCAERGVVFQAYSTLGTQHALAAGARNPVLGSAALARIARARGRSVAQVVLRWAVQRGAAVIPRSADADRMRANLRLFDFALDDVELAAIDALDGADARVLARTPRAADAPRDVAFANGLDRPVLLRWDGGAGPAWTLPARGTLRLQSYASHAFWAAAAAAPAEAIWRWTVPAPGEAATGDAEDGSPLAVTIAPMAKTEL</sequence>
<keyword evidence="4" id="KW-1185">Reference proteome</keyword>
<dbReference type="OMA" id="HYPCTFK"/>
<evidence type="ECO:0000313" key="3">
    <source>
        <dbReference type="EMBL" id="KAG8468194.1"/>
    </source>
</evidence>
<dbReference type="InterPro" id="IPR036812">
    <property type="entry name" value="NAD(P)_OxRdtase_dom_sf"/>
</dbReference>
<name>A0A8J5XQ72_DIALT</name>
<dbReference type="PRINTS" id="PR00069">
    <property type="entry name" value="ALDKETRDTASE"/>
</dbReference>
<feature type="signal peptide" evidence="1">
    <location>
        <begin position="1"/>
        <end position="15"/>
    </location>
</feature>
<reference evidence="3" key="1">
    <citation type="submission" date="2021-05" db="EMBL/GenBank/DDBJ databases">
        <title>The genome of the haptophyte Pavlova lutheri (Diacronema luteri, Pavlovales) - a model for lipid biosynthesis in eukaryotic algae.</title>
        <authorList>
            <person name="Hulatt C.J."/>
            <person name="Posewitz M.C."/>
        </authorList>
    </citation>
    <scope>NUCLEOTIDE SEQUENCE</scope>
    <source>
        <strain evidence="3">NIVA-4/92</strain>
    </source>
</reference>
<dbReference type="Gene3D" id="3.20.20.100">
    <property type="entry name" value="NADP-dependent oxidoreductase domain"/>
    <property type="match status" value="1"/>
</dbReference>
<feature type="chain" id="PRO_5035256844" description="NADP-dependent oxidoreductase domain-containing protein" evidence="1">
    <location>
        <begin position="16"/>
        <end position="400"/>
    </location>
</feature>
<accession>A0A8J5XQ72</accession>
<feature type="domain" description="NADP-dependent oxidoreductase" evidence="2">
    <location>
        <begin position="45"/>
        <end position="294"/>
    </location>
</feature>
<dbReference type="InterPro" id="IPR020471">
    <property type="entry name" value="AKR"/>
</dbReference>
<dbReference type="Pfam" id="PF00248">
    <property type="entry name" value="Aldo_ket_red"/>
    <property type="match status" value="1"/>
</dbReference>
<dbReference type="SUPFAM" id="SSF51430">
    <property type="entry name" value="NAD(P)-linked oxidoreductase"/>
    <property type="match status" value="1"/>
</dbReference>
<evidence type="ECO:0000313" key="4">
    <source>
        <dbReference type="Proteomes" id="UP000751190"/>
    </source>
</evidence>
<dbReference type="InterPro" id="IPR023210">
    <property type="entry name" value="NADP_OxRdtase_dom"/>
</dbReference>